<evidence type="ECO:0000256" key="1">
    <source>
        <dbReference type="ARBA" id="ARBA00004123"/>
    </source>
</evidence>
<sequence>MLKKIRRFRVTLDHSEPAESAESGVNLPHPSLVHFLLGFSIQKPLQKSQLQNPGVYGTPKNCLHSLVNILDENLKGLVDAAVVMEGYKLLHVILSHGSMSYPVLRFMKGNLRNFLVRHGEALPFSASPTMEQQNSTAHLLLCIAIDVRVSSLRGSTSQAQKLASVIFTSERTVDSADGEAGQRRDAGISNLLSRTFASITGPSAQRIRINLYTALIGCLRLSAVNPLRDSRGLGGGITAGLQAIGVETVLEYGDSFLSALFRDSASGHDVQRVSVCVFSVTETEKVLECTGVMFKAA</sequence>
<evidence type="ECO:0000256" key="3">
    <source>
        <dbReference type="ARBA" id="ARBA00022448"/>
    </source>
</evidence>
<dbReference type="Pfam" id="PF11894">
    <property type="entry name" value="Nup192"/>
    <property type="match status" value="1"/>
</dbReference>
<comment type="caution">
    <text evidence="5">The sequence shown here is derived from an EMBL/GenBank/DDBJ whole genome shotgun (WGS) entry which is preliminary data.</text>
</comment>
<dbReference type="AlphaFoldDB" id="A0AA88HZI3"/>
<comment type="subcellular location">
    <subcellularLocation>
        <location evidence="1">Nucleus</location>
    </subcellularLocation>
</comment>
<keyword evidence="6" id="KW-1185">Reference proteome</keyword>
<dbReference type="GO" id="GO:0017056">
    <property type="term" value="F:structural constituent of nuclear pore"/>
    <property type="evidence" value="ECO:0007669"/>
    <property type="project" value="TreeGrafter"/>
</dbReference>
<evidence type="ECO:0000313" key="5">
    <source>
        <dbReference type="EMBL" id="KAK2720113.1"/>
    </source>
</evidence>
<proteinExistence type="inferred from homology"/>
<keyword evidence="4" id="KW-0539">Nucleus</keyword>
<dbReference type="Proteomes" id="UP001187531">
    <property type="component" value="Unassembled WGS sequence"/>
</dbReference>
<dbReference type="PANTHER" id="PTHR31344">
    <property type="entry name" value="NUCLEAR PORE COMPLEX PROTEIN NUP205"/>
    <property type="match status" value="1"/>
</dbReference>
<evidence type="ECO:0000313" key="6">
    <source>
        <dbReference type="Proteomes" id="UP001187531"/>
    </source>
</evidence>
<dbReference type="GO" id="GO:0006999">
    <property type="term" value="P:nuclear pore organization"/>
    <property type="evidence" value="ECO:0007669"/>
    <property type="project" value="TreeGrafter"/>
</dbReference>
<organism evidence="5 6">
    <name type="scientific">Artemia franciscana</name>
    <name type="common">Brine shrimp</name>
    <name type="synonym">Artemia sanfranciscana</name>
    <dbReference type="NCBI Taxonomy" id="6661"/>
    <lineage>
        <taxon>Eukaryota</taxon>
        <taxon>Metazoa</taxon>
        <taxon>Ecdysozoa</taxon>
        <taxon>Arthropoda</taxon>
        <taxon>Crustacea</taxon>
        <taxon>Branchiopoda</taxon>
        <taxon>Anostraca</taxon>
        <taxon>Artemiidae</taxon>
        <taxon>Artemia</taxon>
    </lineage>
</organism>
<evidence type="ECO:0000256" key="2">
    <source>
        <dbReference type="ARBA" id="ARBA00005892"/>
    </source>
</evidence>
<protein>
    <submittedName>
        <fullName evidence="5">Uncharacterized protein</fullName>
    </submittedName>
</protein>
<comment type="similarity">
    <text evidence="2">Belongs to the NUP186/NUP192/NUP205 family.</text>
</comment>
<accession>A0AA88HZI3</accession>
<evidence type="ECO:0000256" key="4">
    <source>
        <dbReference type="ARBA" id="ARBA00023242"/>
    </source>
</evidence>
<gene>
    <name evidence="5" type="ORF">QYM36_004123</name>
</gene>
<reference evidence="5" key="1">
    <citation type="submission" date="2023-07" db="EMBL/GenBank/DDBJ databases">
        <title>Chromosome-level genome assembly of Artemia franciscana.</title>
        <authorList>
            <person name="Jo E."/>
        </authorList>
    </citation>
    <scope>NUCLEOTIDE SEQUENCE</scope>
    <source>
        <tissue evidence="5">Whole body</tissue>
    </source>
</reference>
<dbReference type="EMBL" id="JAVRJZ010000007">
    <property type="protein sequence ID" value="KAK2720113.1"/>
    <property type="molecule type" value="Genomic_DNA"/>
</dbReference>
<dbReference type="InterPro" id="IPR021827">
    <property type="entry name" value="Nup186/Nup192/Nup205"/>
</dbReference>
<name>A0AA88HZI3_ARTSF</name>
<dbReference type="PANTHER" id="PTHR31344:SF0">
    <property type="entry name" value="NUCLEAR PORE COMPLEX PROTEIN NUP205"/>
    <property type="match status" value="1"/>
</dbReference>
<dbReference type="GO" id="GO:0044611">
    <property type="term" value="C:nuclear pore inner ring"/>
    <property type="evidence" value="ECO:0007669"/>
    <property type="project" value="TreeGrafter"/>
</dbReference>
<keyword evidence="3" id="KW-0813">Transport</keyword>